<sequence>MSFTTTTTTILSHRTSHHIHPRYLANGSAKALRCSMLVGCSPSNDTNLSGSAHTSERCALAVSSVPWSATEPALENACGVGGWFAQQRRRLIDWMDGRMNGWMDEGMGGGEVRIDEEEVRGEQLKVF</sequence>
<dbReference type="AlphaFoldDB" id="A0A9W6BHW7"/>
<evidence type="ECO:0000313" key="1">
    <source>
        <dbReference type="EMBL" id="GLC52115.1"/>
    </source>
</evidence>
<name>A0A9W6BHW7_9CHLO</name>
<gene>
    <name evidence="1" type="primary">PLEST003870</name>
    <name evidence="1" type="ORF">PLESTB_000584500</name>
</gene>
<comment type="caution">
    <text evidence="1">The sequence shown here is derived from an EMBL/GenBank/DDBJ whole genome shotgun (WGS) entry which is preliminary data.</text>
</comment>
<proteinExistence type="predicted"/>
<accession>A0A9W6BHW7</accession>
<dbReference type="EMBL" id="BRXU01000005">
    <property type="protein sequence ID" value="GLC52115.1"/>
    <property type="molecule type" value="Genomic_DNA"/>
</dbReference>
<dbReference type="Proteomes" id="UP001165080">
    <property type="component" value="Unassembled WGS sequence"/>
</dbReference>
<keyword evidence="2" id="KW-1185">Reference proteome</keyword>
<organism evidence="1 2">
    <name type="scientific">Pleodorina starrii</name>
    <dbReference type="NCBI Taxonomy" id="330485"/>
    <lineage>
        <taxon>Eukaryota</taxon>
        <taxon>Viridiplantae</taxon>
        <taxon>Chlorophyta</taxon>
        <taxon>core chlorophytes</taxon>
        <taxon>Chlorophyceae</taxon>
        <taxon>CS clade</taxon>
        <taxon>Chlamydomonadales</taxon>
        <taxon>Volvocaceae</taxon>
        <taxon>Pleodorina</taxon>
    </lineage>
</organism>
<evidence type="ECO:0000313" key="2">
    <source>
        <dbReference type="Proteomes" id="UP001165080"/>
    </source>
</evidence>
<protein>
    <submittedName>
        <fullName evidence="1">Uncharacterized protein</fullName>
    </submittedName>
</protein>
<reference evidence="1 2" key="1">
    <citation type="journal article" date="2023" name="Commun. Biol.">
        <title>Reorganization of the ancestral sex-determining regions during the evolution of trioecy in Pleodorina starrii.</title>
        <authorList>
            <person name="Takahashi K."/>
            <person name="Suzuki S."/>
            <person name="Kawai-Toyooka H."/>
            <person name="Yamamoto K."/>
            <person name="Hamaji T."/>
            <person name="Ootsuki R."/>
            <person name="Yamaguchi H."/>
            <person name="Kawachi M."/>
            <person name="Higashiyama T."/>
            <person name="Nozaki H."/>
        </authorList>
    </citation>
    <scope>NUCLEOTIDE SEQUENCE [LARGE SCALE GENOMIC DNA]</scope>
    <source>
        <strain evidence="1 2">NIES-4479</strain>
    </source>
</reference>